<name>A0ABY8CE19_9ARCH</name>
<evidence type="ECO:0000313" key="3">
    <source>
        <dbReference type="Proteomes" id="UP001218034"/>
    </source>
</evidence>
<proteinExistence type="inferred from homology"/>
<evidence type="ECO:0000313" key="2">
    <source>
        <dbReference type="EMBL" id="WEL19459.1"/>
    </source>
</evidence>
<dbReference type="RefSeq" id="WP_347722329.1">
    <property type="nucleotide sequence ID" value="NZ_CP104395.1"/>
</dbReference>
<dbReference type="GeneID" id="90589872"/>
<comment type="similarity">
    <text evidence="1">Belongs to the CTAG/PCC1 family.</text>
</comment>
<dbReference type="Pfam" id="PF09341">
    <property type="entry name" value="Pcc1"/>
    <property type="match status" value="1"/>
</dbReference>
<accession>A0ABY8CE19</accession>
<dbReference type="Proteomes" id="UP001218034">
    <property type="component" value="Chromosome"/>
</dbReference>
<gene>
    <name evidence="2" type="ORF">SVXNc_0435</name>
</gene>
<evidence type="ECO:0000256" key="1">
    <source>
        <dbReference type="ARBA" id="ARBA00007073"/>
    </source>
</evidence>
<dbReference type="InterPro" id="IPR015419">
    <property type="entry name" value="CTAG/Pcc1"/>
</dbReference>
<dbReference type="EMBL" id="CP104395">
    <property type="protein sequence ID" value="WEL19459.1"/>
    <property type="molecule type" value="Genomic_DNA"/>
</dbReference>
<evidence type="ECO:0008006" key="4">
    <source>
        <dbReference type="Google" id="ProtNLM"/>
    </source>
</evidence>
<reference evidence="2 3" key="1">
    <citation type="submission" date="2022-09" db="EMBL/GenBank/DDBJ databases">
        <title>Xylan utilization by haloarchaea-nanohaloarchaea associations.</title>
        <authorList>
            <person name="Yakimov M."/>
        </authorList>
    </citation>
    <scope>NUCLEOTIDE SEQUENCE [LARGE SCALE GENOMIC DNA]</scope>
    <source>
        <strain evidence="2 3">SVXNc</strain>
    </source>
</reference>
<keyword evidence="3" id="KW-1185">Reference proteome</keyword>
<protein>
    <recommendedName>
        <fullName evidence="4">Transcription factor Pcc1</fullName>
    </recommendedName>
</protein>
<organism evidence="2 3">
    <name type="scientific">Candidatus Nanohalococcus occultus</name>
    <dbReference type="NCBI Taxonomy" id="2978047"/>
    <lineage>
        <taxon>Archaea</taxon>
        <taxon>Candidatus Nanohalarchaeota</taxon>
        <taxon>Candidatus Nanohalarchaeota incertae sedis</taxon>
        <taxon>Candidatus Nanohalococcus</taxon>
    </lineage>
</organism>
<sequence>MKSSLEIDSSNAEQIAKALKPSLETDDNVEYTVKTENGLEITSRTDTLGRLRGVTDNALRMSLLANKILQR</sequence>